<proteinExistence type="predicted"/>
<protein>
    <submittedName>
        <fullName evidence="1">Uncharacterized protein</fullName>
    </submittedName>
</protein>
<dbReference type="AlphaFoldDB" id="A0A2X2CH62"/>
<evidence type="ECO:0000313" key="2">
    <source>
        <dbReference type="Proteomes" id="UP000250443"/>
    </source>
</evidence>
<reference evidence="1 2" key="1">
    <citation type="submission" date="2018-06" db="EMBL/GenBank/DDBJ databases">
        <authorList>
            <consortium name="Pathogen Informatics"/>
            <person name="Doyle S."/>
        </authorList>
    </citation>
    <scope>NUCLEOTIDE SEQUENCE [LARGE SCALE GENOMIC DNA]</scope>
    <source>
        <strain evidence="1 2">NCTC11842</strain>
    </source>
</reference>
<dbReference type="EMBL" id="UAUF01000010">
    <property type="protein sequence ID" value="SPZ04996.1"/>
    <property type="molecule type" value="Genomic_DNA"/>
</dbReference>
<gene>
    <name evidence="1" type="ORF">NCTC11842_01517</name>
</gene>
<organism evidence="1 2">
    <name type="scientific">Pseudomonas luteola</name>
    <dbReference type="NCBI Taxonomy" id="47886"/>
    <lineage>
        <taxon>Bacteria</taxon>
        <taxon>Pseudomonadati</taxon>
        <taxon>Pseudomonadota</taxon>
        <taxon>Gammaproteobacteria</taxon>
        <taxon>Pseudomonadales</taxon>
        <taxon>Pseudomonadaceae</taxon>
        <taxon>Pseudomonas</taxon>
    </lineage>
</organism>
<dbReference type="Proteomes" id="UP000250443">
    <property type="component" value="Unassembled WGS sequence"/>
</dbReference>
<evidence type="ECO:0000313" key="1">
    <source>
        <dbReference type="EMBL" id="SPZ04996.1"/>
    </source>
</evidence>
<sequence length="33" mass="3879">MDMKRRLLERRKYLLPGLAKNGICRVGLLDGEY</sequence>
<accession>A0A2X2CH62</accession>
<name>A0A2X2CH62_PSELU</name>